<proteinExistence type="predicted"/>
<dbReference type="OrthoDB" id="2982757at2759"/>
<sequence>MVHLNFDILSMIFIEALHTGSSSLLTLRLVNQAWYEITGRTPQLWTRLVLNRRSHFRNLKYAPVYFQKSGALPIDVHIALPNGVDSRGIEAVSNLLRGQTSKLRSFDLHVPTRDELEIFLRLIAKGRPAPLLEVLKLRVQISRPADSCLHFESFFICFTPAPRLTHLEIPTWPHAKPFPRPKLPNLTSITIDGMFADGVATHDLISFISCAPTLQNLVYKCRGTRGSFHIGEAREYVVHLPNLLTVDVTVPGAGGDLLCLINAPALTDARFNGFRDSTVELVWEGPPIESLAATVFLLSRRSRNLRRLTLEYTEFLDMPGDFDTIFDGISFPQLEEVLLIATDITDETLMNASRRSSSLKKLKLRDCDWVTGTGLLEFVRGRGSDFSLYLQDCRNLDLTQEDMDEISQMIKVEGLR</sequence>
<reference evidence="1 2" key="1">
    <citation type="submission" date="2014-04" db="EMBL/GenBank/DDBJ databases">
        <authorList>
            <consortium name="DOE Joint Genome Institute"/>
            <person name="Kuo A."/>
            <person name="Gay G."/>
            <person name="Dore J."/>
            <person name="Kohler A."/>
            <person name="Nagy L.G."/>
            <person name="Floudas D."/>
            <person name="Copeland A."/>
            <person name="Barry K.W."/>
            <person name="Cichocki N."/>
            <person name="Veneault-Fourrey C."/>
            <person name="LaButti K."/>
            <person name="Lindquist E.A."/>
            <person name="Lipzen A."/>
            <person name="Lundell T."/>
            <person name="Morin E."/>
            <person name="Murat C."/>
            <person name="Sun H."/>
            <person name="Tunlid A."/>
            <person name="Henrissat B."/>
            <person name="Grigoriev I.V."/>
            <person name="Hibbett D.S."/>
            <person name="Martin F."/>
            <person name="Nordberg H.P."/>
            <person name="Cantor M.N."/>
            <person name="Hua S.X."/>
        </authorList>
    </citation>
    <scope>NUCLEOTIDE SEQUENCE [LARGE SCALE GENOMIC DNA]</scope>
    <source>
        <strain evidence="2">h7</strain>
    </source>
</reference>
<dbReference type="AlphaFoldDB" id="A0A0C3CDQ3"/>
<evidence type="ECO:0000313" key="1">
    <source>
        <dbReference type="EMBL" id="KIM46910.1"/>
    </source>
</evidence>
<evidence type="ECO:0000313" key="2">
    <source>
        <dbReference type="Proteomes" id="UP000053424"/>
    </source>
</evidence>
<dbReference type="PANTHER" id="PTHR13318">
    <property type="entry name" value="PARTNER OF PAIRED, ISOFORM B-RELATED"/>
    <property type="match status" value="1"/>
</dbReference>
<dbReference type="SUPFAM" id="SSF52047">
    <property type="entry name" value="RNI-like"/>
    <property type="match status" value="1"/>
</dbReference>
<name>A0A0C3CDQ3_HEBCY</name>
<dbReference type="Gene3D" id="3.80.10.10">
    <property type="entry name" value="Ribonuclease Inhibitor"/>
    <property type="match status" value="1"/>
</dbReference>
<dbReference type="InterPro" id="IPR032675">
    <property type="entry name" value="LRR_dom_sf"/>
</dbReference>
<dbReference type="HOGENOM" id="CLU_665737_0_0_1"/>
<protein>
    <submittedName>
        <fullName evidence="1">Uncharacterized protein</fullName>
    </submittedName>
</protein>
<reference evidence="2" key="2">
    <citation type="submission" date="2015-01" db="EMBL/GenBank/DDBJ databases">
        <title>Evolutionary Origins and Diversification of the Mycorrhizal Mutualists.</title>
        <authorList>
            <consortium name="DOE Joint Genome Institute"/>
            <consortium name="Mycorrhizal Genomics Consortium"/>
            <person name="Kohler A."/>
            <person name="Kuo A."/>
            <person name="Nagy L.G."/>
            <person name="Floudas D."/>
            <person name="Copeland A."/>
            <person name="Barry K.W."/>
            <person name="Cichocki N."/>
            <person name="Veneault-Fourrey C."/>
            <person name="LaButti K."/>
            <person name="Lindquist E.A."/>
            <person name="Lipzen A."/>
            <person name="Lundell T."/>
            <person name="Morin E."/>
            <person name="Murat C."/>
            <person name="Riley R."/>
            <person name="Ohm R."/>
            <person name="Sun H."/>
            <person name="Tunlid A."/>
            <person name="Henrissat B."/>
            <person name="Grigoriev I.V."/>
            <person name="Hibbett D.S."/>
            <person name="Martin F."/>
        </authorList>
    </citation>
    <scope>NUCLEOTIDE SEQUENCE [LARGE SCALE GENOMIC DNA]</scope>
    <source>
        <strain evidence="2">h7</strain>
    </source>
</reference>
<dbReference type="GO" id="GO:0031146">
    <property type="term" value="P:SCF-dependent proteasomal ubiquitin-dependent protein catabolic process"/>
    <property type="evidence" value="ECO:0007669"/>
    <property type="project" value="TreeGrafter"/>
</dbReference>
<dbReference type="EMBL" id="KN831770">
    <property type="protein sequence ID" value="KIM46910.1"/>
    <property type="molecule type" value="Genomic_DNA"/>
</dbReference>
<organism evidence="1 2">
    <name type="scientific">Hebeloma cylindrosporum</name>
    <dbReference type="NCBI Taxonomy" id="76867"/>
    <lineage>
        <taxon>Eukaryota</taxon>
        <taxon>Fungi</taxon>
        <taxon>Dikarya</taxon>
        <taxon>Basidiomycota</taxon>
        <taxon>Agaricomycotina</taxon>
        <taxon>Agaricomycetes</taxon>
        <taxon>Agaricomycetidae</taxon>
        <taxon>Agaricales</taxon>
        <taxon>Agaricineae</taxon>
        <taxon>Hymenogastraceae</taxon>
        <taxon>Hebeloma</taxon>
    </lineage>
</organism>
<keyword evidence="2" id="KW-1185">Reference proteome</keyword>
<dbReference type="GO" id="GO:0019005">
    <property type="term" value="C:SCF ubiquitin ligase complex"/>
    <property type="evidence" value="ECO:0007669"/>
    <property type="project" value="TreeGrafter"/>
</dbReference>
<gene>
    <name evidence="1" type="ORF">M413DRAFT_265337</name>
</gene>
<dbReference type="Proteomes" id="UP000053424">
    <property type="component" value="Unassembled WGS sequence"/>
</dbReference>
<accession>A0A0C3CDQ3</accession>